<dbReference type="Pfam" id="PF03929">
    <property type="entry name" value="PepSY_TM"/>
    <property type="match status" value="1"/>
</dbReference>
<organism evidence="2 3">
    <name type="scientific">Qipengyuania nanhaisediminis</name>
    <dbReference type="NCBI Taxonomy" id="604088"/>
    <lineage>
        <taxon>Bacteria</taxon>
        <taxon>Pseudomonadati</taxon>
        <taxon>Pseudomonadota</taxon>
        <taxon>Alphaproteobacteria</taxon>
        <taxon>Sphingomonadales</taxon>
        <taxon>Erythrobacteraceae</taxon>
        <taxon>Qipengyuania</taxon>
    </lineage>
</organism>
<gene>
    <name evidence="2" type="ORF">SAMN04488060_2193</name>
</gene>
<feature type="transmembrane region" description="Helical" evidence="1">
    <location>
        <begin position="455"/>
        <end position="480"/>
    </location>
</feature>
<evidence type="ECO:0000313" key="2">
    <source>
        <dbReference type="EMBL" id="SFP26954.1"/>
    </source>
</evidence>
<feature type="transmembrane region" description="Helical" evidence="1">
    <location>
        <begin position="428"/>
        <end position="448"/>
    </location>
</feature>
<sequence length="524" mass="57341">MVRSDIVKMYKGVHTWVGIVSGLFLFIAFYAGAITMFEEPLQRWATPPSELPAPVSLEDTPELIATAIAAHPDIAKGYTVNVETGPERPARLEWVVWPEGRSRGAPQHVYAAAMADHGSLQTFRQDPAPVAQFIDTLHQHVGLPFSLYFMGVVALLYAIALVSGLIILLPSLVKDLFALRLGKNLKRMWLDVHNVLGIFSLPFHLIMALTALIFAFHDPIYGSQDKLAYNGQIEAMFEANETPHDAPLREDVPFVSPADVVNTLERSDPGFTVRWLTYSTTPDGQAQLQAFGKRDGYGLRGPTFGFAMMHPYTGDVMAYDYMPGRQQGYLATVTSFFALHFGNFGGNPIRWAYFALGLGGAFLFYSGNILWIESRRKKQRGGATVQQRRDTRILGALTVGVSLGCVSGISLTIAAAKVLPAFEAQAQSAHMLIYYAAFLVAVVLAFLLGAARGAVVLSGIAALACFMIPIASVVTPLWYGWNHGDVTWLVDLVAVMGGLALIAMMHRTRQRGKNAPEDSIWYAG</sequence>
<dbReference type="AlphaFoldDB" id="A0A1I5NYS3"/>
<feature type="transmembrane region" description="Helical" evidence="1">
    <location>
        <begin position="393"/>
        <end position="416"/>
    </location>
</feature>
<dbReference type="InterPro" id="IPR005625">
    <property type="entry name" value="PepSY-ass_TM"/>
</dbReference>
<keyword evidence="3" id="KW-1185">Reference proteome</keyword>
<dbReference type="PANTHER" id="PTHR34219">
    <property type="entry name" value="IRON-REGULATED INNER MEMBRANE PROTEIN-RELATED"/>
    <property type="match status" value="1"/>
</dbReference>
<proteinExistence type="predicted"/>
<keyword evidence="1" id="KW-1133">Transmembrane helix</keyword>
<dbReference type="STRING" id="604088.SAMN04488060_2193"/>
<dbReference type="RefSeq" id="WP_090481359.1">
    <property type="nucleotide sequence ID" value="NZ_FOWZ01000003.1"/>
</dbReference>
<evidence type="ECO:0000256" key="1">
    <source>
        <dbReference type="SAM" id="Phobius"/>
    </source>
</evidence>
<feature type="transmembrane region" description="Helical" evidence="1">
    <location>
        <begin position="486"/>
        <end position="504"/>
    </location>
</feature>
<evidence type="ECO:0000313" key="3">
    <source>
        <dbReference type="Proteomes" id="UP000199331"/>
    </source>
</evidence>
<protein>
    <submittedName>
        <fullName evidence="2">Uncharacterized iron-regulated membrane protein</fullName>
    </submittedName>
</protein>
<dbReference type="Proteomes" id="UP000199331">
    <property type="component" value="Unassembled WGS sequence"/>
</dbReference>
<keyword evidence="1" id="KW-0472">Membrane</keyword>
<name>A0A1I5NYS3_9SPHN</name>
<feature type="transmembrane region" description="Helical" evidence="1">
    <location>
        <begin position="147"/>
        <end position="172"/>
    </location>
</feature>
<accession>A0A1I5NYS3</accession>
<feature type="transmembrane region" description="Helical" evidence="1">
    <location>
        <begin position="351"/>
        <end position="372"/>
    </location>
</feature>
<feature type="transmembrane region" description="Helical" evidence="1">
    <location>
        <begin position="192"/>
        <end position="216"/>
    </location>
</feature>
<reference evidence="3" key="1">
    <citation type="submission" date="2016-10" db="EMBL/GenBank/DDBJ databases">
        <authorList>
            <person name="Varghese N."/>
            <person name="Submissions S."/>
        </authorList>
    </citation>
    <scope>NUCLEOTIDE SEQUENCE [LARGE SCALE GENOMIC DNA]</scope>
    <source>
        <strain evidence="3">CGMCC 1.7715</strain>
    </source>
</reference>
<dbReference type="OrthoDB" id="9776609at2"/>
<dbReference type="EMBL" id="FOWZ01000003">
    <property type="protein sequence ID" value="SFP26954.1"/>
    <property type="molecule type" value="Genomic_DNA"/>
</dbReference>
<keyword evidence="1" id="KW-0812">Transmembrane</keyword>
<feature type="transmembrane region" description="Helical" evidence="1">
    <location>
        <begin position="16"/>
        <end position="37"/>
    </location>
</feature>
<dbReference type="PANTHER" id="PTHR34219:SF9">
    <property type="entry name" value="IRON-REGULATED INNER MEMBRANE PROTEIN"/>
    <property type="match status" value="1"/>
</dbReference>